<dbReference type="RefSeq" id="XP_062693477.1">
    <property type="nucleotide sequence ID" value="XM_062838955.1"/>
</dbReference>
<reference evidence="1 2" key="1">
    <citation type="journal article" date="2023" name="Mol. Phylogenet. Evol.">
        <title>Genome-scale phylogeny and comparative genomics of the fungal order Sordariales.</title>
        <authorList>
            <person name="Hensen N."/>
            <person name="Bonometti L."/>
            <person name="Westerberg I."/>
            <person name="Brannstrom I.O."/>
            <person name="Guillou S."/>
            <person name="Cros-Aarteil S."/>
            <person name="Calhoun S."/>
            <person name="Haridas S."/>
            <person name="Kuo A."/>
            <person name="Mondo S."/>
            <person name="Pangilinan J."/>
            <person name="Riley R."/>
            <person name="LaButti K."/>
            <person name="Andreopoulos B."/>
            <person name="Lipzen A."/>
            <person name="Chen C."/>
            <person name="Yan M."/>
            <person name="Daum C."/>
            <person name="Ng V."/>
            <person name="Clum A."/>
            <person name="Steindorff A."/>
            <person name="Ohm R.A."/>
            <person name="Martin F."/>
            <person name="Silar P."/>
            <person name="Natvig D.O."/>
            <person name="Lalanne C."/>
            <person name="Gautier V."/>
            <person name="Ament-Velasquez S.L."/>
            <person name="Kruys A."/>
            <person name="Hutchinson M.I."/>
            <person name="Powell A.J."/>
            <person name="Barry K."/>
            <person name="Miller A.N."/>
            <person name="Grigoriev I.V."/>
            <person name="Debuchy R."/>
            <person name="Gladieux P."/>
            <person name="Hiltunen Thoren M."/>
            <person name="Johannesson H."/>
        </authorList>
    </citation>
    <scope>NUCLEOTIDE SEQUENCE [LARGE SCALE GENOMIC DNA]</scope>
    <source>
        <strain evidence="1 2">FGSC 10403</strain>
    </source>
</reference>
<comment type="caution">
    <text evidence="1">The sequence shown here is derived from an EMBL/GenBank/DDBJ whole genome shotgun (WGS) entry which is preliminary data.</text>
</comment>
<accession>A0AAJ0I8Y2</accession>
<dbReference type="AlphaFoldDB" id="A0AAJ0I8Y2"/>
<evidence type="ECO:0000313" key="2">
    <source>
        <dbReference type="Proteomes" id="UP001285908"/>
    </source>
</evidence>
<dbReference type="Proteomes" id="UP001285908">
    <property type="component" value="Unassembled WGS sequence"/>
</dbReference>
<evidence type="ECO:0000313" key="1">
    <source>
        <dbReference type="EMBL" id="KAK3493019.1"/>
    </source>
</evidence>
<proteinExistence type="predicted"/>
<gene>
    <name evidence="1" type="ORF">B0T23DRAFT_404997</name>
</gene>
<name>A0AAJ0I8Y2_9PEZI</name>
<organism evidence="1 2">
    <name type="scientific">Neurospora hispaniola</name>
    <dbReference type="NCBI Taxonomy" id="588809"/>
    <lineage>
        <taxon>Eukaryota</taxon>
        <taxon>Fungi</taxon>
        <taxon>Dikarya</taxon>
        <taxon>Ascomycota</taxon>
        <taxon>Pezizomycotina</taxon>
        <taxon>Sordariomycetes</taxon>
        <taxon>Sordariomycetidae</taxon>
        <taxon>Sordariales</taxon>
        <taxon>Sordariaceae</taxon>
        <taxon>Neurospora</taxon>
    </lineage>
</organism>
<sequence>MGQPSLKEDNERLESNFRFRRDASVGWQQRAVSTLLVPAHTWLINAAAIASARISKCA</sequence>
<keyword evidence="2" id="KW-1185">Reference proteome</keyword>
<dbReference type="GeneID" id="87876577"/>
<dbReference type="EMBL" id="JAULSX010000004">
    <property type="protein sequence ID" value="KAK3493019.1"/>
    <property type="molecule type" value="Genomic_DNA"/>
</dbReference>
<protein>
    <submittedName>
        <fullName evidence="1">Uncharacterized protein</fullName>
    </submittedName>
</protein>